<gene>
    <name evidence="1" type="ORF">SAMN00768000_3733</name>
</gene>
<dbReference type="Proteomes" id="UP000192660">
    <property type="component" value="Unassembled WGS sequence"/>
</dbReference>
<accession>A0A1W1WPE7</accession>
<protein>
    <submittedName>
        <fullName evidence="1">Uncharacterized protein</fullName>
    </submittedName>
</protein>
<sequence>MDPFECWLREEGNQAVMPITTWLRWLLQHHSDTFPMPYASLLFTTVSAEDSLWLTLMLGVLVTQANGPTMPWSAWTSLWTWITRAGGWQTGFLWTALLNASCSDVSVPTDNAPAP</sequence>
<keyword evidence="2" id="KW-1185">Reference proteome</keyword>
<reference evidence="2" key="1">
    <citation type="submission" date="2017-04" db="EMBL/GenBank/DDBJ databases">
        <authorList>
            <person name="Varghese N."/>
            <person name="Submissions S."/>
        </authorList>
    </citation>
    <scope>NUCLEOTIDE SEQUENCE [LARGE SCALE GENOMIC DNA]</scope>
    <source>
        <strain evidence="2">DSM 9293</strain>
    </source>
</reference>
<evidence type="ECO:0000313" key="2">
    <source>
        <dbReference type="Proteomes" id="UP000192660"/>
    </source>
</evidence>
<evidence type="ECO:0000313" key="1">
    <source>
        <dbReference type="EMBL" id="SMC08194.1"/>
    </source>
</evidence>
<dbReference type="RefSeq" id="WP_084662291.1">
    <property type="nucleotide sequence ID" value="NZ_FWWY01000002.1"/>
</dbReference>
<dbReference type="AlphaFoldDB" id="A0A1W1WPE7"/>
<dbReference type="EMBL" id="FWWY01000002">
    <property type="protein sequence ID" value="SMC08194.1"/>
    <property type="molecule type" value="Genomic_DNA"/>
</dbReference>
<name>A0A1W1WPE7_SULTA</name>
<proteinExistence type="predicted"/>
<organism evidence="1 2">
    <name type="scientific">Sulfobacillus thermosulfidooxidans (strain DSM 9293 / VKM B-1269 / AT-1)</name>
    <dbReference type="NCBI Taxonomy" id="929705"/>
    <lineage>
        <taxon>Bacteria</taxon>
        <taxon>Bacillati</taxon>
        <taxon>Bacillota</taxon>
        <taxon>Clostridia</taxon>
        <taxon>Eubacteriales</taxon>
        <taxon>Clostridiales Family XVII. Incertae Sedis</taxon>
        <taxon>Sulfobacillus</taxon>
    </lineage>
</organism>